<dbReference type="AlphaFoldDB" id="A0A6L2M7R0"/>
<organism evidence="2">
    <name type="scientific">Tanacetum cinerariifolium</name>
    <name type="common">Dalmatian daisy</name>
    <name type="synonym">Chrysanthemum cinerariifolium</name>
    <dbReference type="NCBI Taxonomy" id="118510"/>
    <lineage>
        <taxon>Eukaryota</taxon>
        <taxon>Viridiplantae</taxon>
        <taxon>Streptophyta</taxon>
        <taxon>Embryophyta</taxon>
        <taxon>Tracheophyta</taxon>
        <taxon>Spermatophyta</taxon>
        <taxon>Magnoliopsida</taxon>
        <taxon>eudicotyledons</taxon>
        <taxon>Gunneridae</taxon>
        <taxon>Pentapetalae</taxon>
        <taxon>asterids</taxon>
        <taxon>campanulids</taxon>
        <taxon>Asterales</taxon>
        <taxon>Asteraceae</taxon>
        <taxon>Asteroideae</taxon>
        <taxon>Anthemideae</taxon>
        <taxon>Anthemidinae</taxon>
        <taxon>Tanacetum</taxon>
    </lineage>
</organism>
<dbReference type="EMBL" id="BKCJ010006051">
    <property type="protein sequence ID" value="GEU70083.1"/>
    <property type="molecule type" value="Genomic_DNA"/>
</dbReference>
<accession>A0A6L2M7R0</accession>
<feature type="compositionally biased region" description="Low complexity" evidence="1">
    <location>
        <begin position="130"/>
        <end position="142"/>
    </location>
</feature>
<evidence type="ECO:0008006" key="3">
    <source>
        <dbReference type="Google" id="ProtNLM"/>
    </source>
</evidence>
<sequence>MHVARECTYTNFLKCQPLNFKGNEGVVGLTQWIVSHEFSYGITWKALKKMMTDKYYLKELALMCGRIFLEESDEVEKYTGGLTDMIQGSVMASKPKTMQDAIEFAIELMDQKIHRFAERQAKNKRKLDNDNQAQQQPPNKQNVARAYSTGSRHYKSDWPELKNSNNRNQAEGTKARGMVYAFGGGETDQDLDDMEDDINA</sequence>
<name>A0A6L2M7R0_TANCI</name>
<reference evidence="2" key="1">
    <citation type="journal article" date="2019" name="Sci. Rep.">
        <title>Draft genome of Tanacetum cinerariifolium, the natural source of mosquito coil.</title>
        <authorList>
            <person name="Yamashiro T."/>
            <person name="Shiraishi A."/>
            <person name="Satake H."/>
            <person name="Nakayama K."/>
        </authorList>
    </citation>
    <scope>NUCLEOTIDE SEQUENCE</scope>
</reference>
<evidence type="ECO:0000313" key="2">
    <source>
        <dbReference type="EMBL" id="GEU70083.1"/>
    </source>
</evidence>
<feature type="compositionally biased region" description="Acidic residues" evidence="1">
    <location>
        <begin position="187"/>
        <end position="200"/>
    </location>
</feature>
<evidence type="ECO:0000256" key="1">
    <source>
        <dbReference type="SAM" id="MobiDB-lite"/>
    </source>
</evidence>
<feature type="region of interest" description="Disordered" evidence="1">
    <location>
        <begin position="122"/>
        <end position="200"/>
    </location>
</feature>
<gene>
    <name evidence="2" type="ORF">Tci_042061</name>
</gene>
<comment type="caution">
    <text evidence="2">The sequence shown here is derived from an EMBL/GenBank/DDBJ whole genome shotgun (WGS) entry which is preliminary data.</text>
</comment>
<feature type="compositionally biased region" description="Polar residues" evidence="1">
    <location>
        <begin position="162"/>
        <end position="171"/>
    </location>
</feature>
<proteinExistence type="predicted"/>
<protein>
    <recommendedName>
        <fullName evidence="3">Reverse transcriptase domain-containing protein</fullName>
    </recommendedName>
</protein>